<dbReference type="Gene3D" id="3.40.50.300">
    <property type="entry name" value="P-loop containing nucleotide triphosphate hydrolases"/>
    <property type="match status" value="1"/>
</dbReference>
<evidence type="ECO:0000259" key="8">
    <source>
        <dbReference type="PROSITE" id="PS50929"/>
    </source>
</evidence>
<dbReference type="PANTHER" id="PTHR43394:SF1">
    <property type="entry name" value="ATP-BINDING CASSETTE SUB-FAMILY B MEMBER 10, MITOCHONDRIAL"/>
    <property type="match status" value="1"/>
</dbReference>
<dbReference type="InterPro" id="IPR036640">
    <property type="entry name" value="ABC1_TM_sf"/>
</dbReference>
<feature type="transmembrane region" description="Helical" evidence="6">
    <location>
        <begin position="287"/>
        <end position="310"/>
    </location>
</feature>
<dbReference type="PROSITE" id="PS50893">
    <property type="entry name" value="ABC_TRANSPORTER_2"/>
    <property type="match status" value="1"/>
</dbReference>
<dbReference type="CDD" id="cd07346">
    <property type="entry name" value="ABC_6TM_exporters"/>
    <property type="match status" value="1"/>
</dbReference>
<sequence>MRRNTVGTAVLAGRTALSGRDVLRRSLAGQRRELAIGSVLGASHQAAEALVPVVIGLVVDRAVGRSDGGLLLWWLAALAVLYVVLSYSFRFGARAWERAAEKAAHTLRVQLVSRVLDPRGGADEGRLPGALTSIATEDARRVGLVSMASIVGVANFTAVLVSAVVLIRISLPLGLVVLLGTPLLLWLGNLLGKPLERRSHGEQESAADASGTAADLVAGLRVLKGIGAESAALARYRATSRDALTATLRAARAQAWQGAVILVLTGVFIALVAYVGGRLAASGDISIGELVSAVGLALFLLGPLSGMSWIASKFAQGRASAARIAEVLGAEPVVGDSGSGAAGAVGSVADSSRTGTPGVPDPAAPAGRIRLERVSLGSLDGVDLEARPGELLGVVAPDPADATALLSCLGRRGDPESGAVVLDGVAFTELEPARIRTAVLVADHDADLFEGTLAENIAAAAPAGRDLGPALAASGADEVARTLPQGAETPVTERGRSLSGGQRQRVALARALAADPSVLVLHDPTTAVDAVTEARIAAGVREVRRGRTTVVVATSPALLAVTDRVLFLEGGRVTDTAAHAELLDRYDSYRTAVLS</sequence>
<dbReference type="Proteomes" id="UP001589718">
    <property type="component" value="Unassembled WGS sequence"/>
</dbReference>
<organism evidence="9 10">
    <name type="scientific">Streptomyces cremeus</name>
    <dbReference type="NCBI Taxonomy" id="66881"/>
    <lineage>
        <taxon>Bacteria</taxon>
        <taxon>Bacillati</taxon>
        <taxon>Actinomycetota</taxon>
        <taxon>Actinomycetes</taxon>
        <taxon>Kitasatosporales</taxon>
        <taxon>Streptomycetaceae</taxon>
        <taxon>Streptomyces</taxon>
    </lineage>
</organism>
<evidence type="ECO:0000313" key="9">
    <source>
        <dbReference type="EMBL" id="MFB9518925.1"/>
    </source>
</evidence>
<feature type="transmembrane region" description="Helical" evidence="6">
    <location>
        <begin position="34"/>
        <end position="59"/>
    </location>
</feature>
<dbReference type="EMBL" id="JBHMCR010000002">
    <property type="protein sequence ID" value="MFB9518925.1"/>
    <property type="molecule type" value="Genomic_DNA"/>
</dbReference>
<keyword evidence="10" id="KW-1185">Reference proteome</keyword>
<dbReference type="InterPro" id="IPR011527">
    <property type="entry name" value="ABC1_TM_dom"/>
</dbReference>
<keyword evidence="3 6" id="KW-1133">Transmembrane helix</keyword>
<evidence type="ECO:0000256" key="5">
    <source>
        <dbReference type="SAM" id="MobiDB-lite"/>
    </source>
</evidence>
<dbReference type="RefSeq" id="WP_345217617.1">
    <property type="nucleotide sequence ID" value="NZ_BAAAXE010000001.1"/>
</dbReference>
<dbReference type="InterPro" id="IPR017871">
    <property type="entry name" value="ABC_transporter-like_CS"/>
</dbReference>
<comment type="caution">
    <text evidence="9">The sequence shown here is derived from an EMBL/GenBank/DDBJ whole genome shotgun (WGS) entry which is preliminary data.</text>
</comment>
<dbReference type="InterPro" id="IPR027417">
    <property type="entry name" value="P-loop_NTPase"/>
</dbReference>
<dbReference type="PROSITE" id="PS00211">
    <property type="entry name" value="ABC_TRANSPORTER_1"/>
    <property type="match status" value="1"/>
</dbReference>
<feature type="domain" description="ABC transporter" evidence="7">
    <location>
        <begin position="364"/>
        <end position="595"/>
    </location>
</feature>
<name>A0ABV5P6U5_STRCM</name>
<evidence type="ECO:0000256" key="1">
    <source>
        <dbReference type="ARBA" id="ARBA00004651"/>
    </source>
</evidence>
<reference evidence="9 10" key="1">
    <citation type="submission" date="2024-09" db="EMBL/GenBank/DDBJ databases">
        <authorList>
            <person name="Sun Q."/>
            <person name="Mori K."/>
        </authorList>
    </citation>
    <scope>NUCLEOTIDE SEQUENCE [LARGE SCALE GENOMIC DNA]</scope>
    <source>
        <strain evidence="9 10">JCM 4362</strain>
    </source>
</reference>
<feature type="region of interest" description="Disordered" evidence="5">
    <location>
        <begin position="480"/>
        <end position="500"/>
    </location>
</feature>
<feature type="transmembrane region" description="Helical" evidence="6">
    <location>
        <begin position="71"/>
        <end position="89"/>
    </location>
</feature>
<evidence type="ECO:0000256" key="2">
    <source>
        <dbReference type="ARBA" id="ARBA00022692"/>
    </source>
</evidence>
<dbReference type="PANTHER" id="PTHR43394">
    <property type="entry name" value="ATP-DEPENDENT PERMEASE MDL1, MITOCHONDRIAL"/>
    <property type="match status" value="1"/>
</dbReference>
<keyword evidence="9" id="KW-0067">ATP-binding</keyword>
<feature type="transmembrane region" description="Helical" evidence="6">
    <location>
        <begin position="142"/>
        <end position="167"/>
    </location>
</feature>
<feature type="transmembrane region" description="Helical" evidence="6">
    <location>
        <begin position="255"/>
        <end position="275"/>
    </location>
</feature>
<dbReference type="InterPro" id="IPR039421">
    <property type="entry name" value="Type_1_exporter"/>
</dbReference>
<comment type="subcellular location">
    <subcellularLocation>
        <location evidence="1">Cell membrane</location>
        <topology evidence="1">Multi-pass membrane protein</topology>
    </subcellularLocation>
</comment>
<proteinExistence type="predicted"/>
<evidence type="ECO:0000256" key="3">
    <source>
        <dbReference type="ARBA" id="ARBA00022989"/>
    </source>
</evidence>
<feature type="region of interest" description="Disordered" evidence="5">
    <location>
        <begin position="345"/>
        <end position="364"/>
    </location>
</feature>
<evidence type="ECO:0000256" key="6">
    <source>
        <dbReference type="SAM" id="Phobius"/>
    </source>
</evidence>
<dbReference type="Gene3D" id="1.20.1560.10">
    <property type="entry name" value="ABC transporter type 1, transmembrane domain"/>
    <property type="match status" value="1"/>
</dbReference>
<keyword evidence="4 6" id="KW-0472">Membrane</keyword>
<protein>
    <submittedName>
        <fullName evidence="9">ABC transporter ATP-binding protein</fullName>
    </submittedName>
</protein>
<keyword evidence="2 6" id="KW-0812">Transmembrane</keyword>
<dbReference type="Pfam" id="PF00664">
    <property type="entry name" value="ABC_membrane"/>
    <property type="match status" value="1"/>
</dbReference>
<accession>A0ABV5P6U5</accession>
<evidence type="ECO:0000313" key="10">
    <source>
        <dbReference type="Proteomes" id="UP001589718"/>
    </source>
</evidence>
<feature type="transmembrane region" description="Helical" evidence="6">
    <location>
        <begin position="173"/>
        <end position="192"/>
    </location>
</feature>
<keyword evidence="9" id="KW-0547">Nucleotide-binding</keyword>
<dbReference type="SUPFAM" id="SSF90123">
    <property type="entry name" value="ABC transporter transmembrane region"/>
    <property type="match status" value="1"/>
</dbReference>
<dbReference type="PROSITE" id="PS50929">
    <property type="entry name" value="ABC_TM1F"/>
    <property type="match status" value="1"/>
</dbReference>
<feature type="domain" description="ABC transmembrane type-1" evidence="8">
    <location>
        <begin position="35"/>
        <end position="316"/>
    </location>
</feature>
<evidence type="ECO:0000256" key="4">
    <source>
        <dbReference type="ARBA" id="ARBA00023136"/>
    </source>
</evidence>
<evidence type="ECO:0000259" key="7">
    <source>
        <dbReference type="PROSITE" id="PS50893"/>
    </source>
</evidence>
<dbReference type="GO" id="GO:0005524">
    <property type="term" value="F:ATP binding"/>
    <property type="evidence" value="ECO:0007669"/>
    <property type="project" value="UniProtKB-KW"/>
</dbReference>
<dbReference type="InterPro" id="IPR003439">
    <property type="entry name" value="ABC_transporter-like_ATP-bd"/>
</dbReference>
<dbReference type="SUPFAM" id="SSF52540">
    <property type="entry name" value="P-loop containing nucleoside triphosphate hydrolases"/>
    <property type="match status" value="1"/>
</dbReference>
<gene>
    <name evidence="9" type="ORF">ACFFTU_03030</name>
</gene>
<dbReference type="Pfam" id="PF00005">
    <property type="entry name" value="ABC_tran"/>
    <property type="match status" value="1"/>
</dbReference>